<feature type="transmembrane region" description="Helical" evidence="2">
    <location>
        <begin position="6"/>
        <end position="23"/>
    </location>
</feature>
<keyword evidence="2" id="KW-1133">Transmembrane helix</keyword>
<keyword evidence="2" id="KW-0472">Membrane</keyword>
<accession>A0A160MHJ3</accession>
<reference evidence="3 4" key="1">
    <citation type="submission" date="2016-04" db="EMBL/GenBank/DDBJ databases">
        <title>Complete genome sequence of Bacillus oceanisediminis strain 2691.</title>
        <authorList>
            <person name="Jeong H."/>
            <person name="Kim H.J."/>
            <person name="Lee D.-W."/>
        </authorList>
    </citation>
    <scope>NUCLEOTIDE SEQUENCE [LARGE SCALE GENOMIC DNA]</scope>
    <source>
        <strain evidence="3 4">2691</strain>
    </source>
</reference>
<protein>
    <submittedName>
        <fullName evidence="3">Uncharacterized protein</fullName>
    </submittedName>
</protein>
<evidence type="ECO:0000256" key="2">
    <source>
        <dbReference type="SAM" id="Phobius"/>
    </source>
</evidence>
<dbReference type="EMBL" id="CP015506">
    <property type="protein sequence ID" value="AND42810.1"/>
    <property type="molecule type" value="Genomic_DNA"/>
</dbReference>
<evidence type="ECO:0000313" key="4">
    <source>
        <dbReference type="Proteomes" id="UP000077856"/>
    </source>
</evidence>
<dbReference type="STRING" id="1196031.A361_20555"/>
<evidence type="ECO:0000313" key="3">
    <source>
        <dbReference type="EMBL" id="AND42810.1"/>
    </source>
</evidence>
<feature type="region of interest" description="Disordered" evidence="1">
    <location>
        <begin position="65"/>
        <end position="85"/>
    </location>
</feature>
<organism evidence="3 4">
    <name type="scientific">Cytobacillus oceanisediminis 2691</name>
    <dbReference type="NCBI Taxonomy" id="1196031"/>
    <lineage>
        <taxon>Bacteria</taxon>
        <taxon>Bacillati</taxon>
        <taxon>Bacillota</taxon>
        <taxon>Bacilli</taxon>
        <taxon>Bacillales</taxon>
        <taxon>Bacillaceae</taxon>
        <taxon>Cytobacillus</taxon>
    </lineage>
</organism>
<dbReference type="Proteomes" id="UP000077856">
    <property type="component" value="Chromosome"/>
</dbReference>
<keyword evidence="2" id="KW-0812">Transmembrane</keyword>
<proteinExistence type="predicted"/>
<dbReference type="KEGG" id="bon:A361_20555"/>
<name>A0A160MHJ3_9BACI</name>
<sequence>MEVLPLLIILILIIFIVCLYFISRHKRQTVQVFTLESFMKVKHLDEIVNQNSFFDIMRDYFDENHEESDNANDGSDIGDSDDGGE</sequence>
<dbReference type="AlphaFoldDB" id="A0A160MHJ3"/>
<evidence type="ECO:0000256" key="1">
    <source>
        <dbReference type="SAM" id="MobiDB-lite"/>
    </source>
</evidence>
<gene>
    <name evidence="3" type="ORF">A361_20555</name>
</gene>